<dbReference type="InterPro" id="IPR051166">
    <property type="entry name" value="Threonine_Synthase"/>
</dbReference>
<keyword evidence="2" id="KW-1185">Reference proteome</keyword>
<organism evidence="1 2">
    <name type="scientific">Legionella fallonii LLAP-10</name>
    <dbReference type="NCBI Taxonomy" id="1212491"/>
    <lineage>
        <taxon>Bacteria</taxon>
        <taxon>Pseudomonadati</taxon>
        <taxon>Pseudomonadota</taxon>
        <taxon>Gammaproteobacteria</taxon>
        <taxon>Legionellales</taxon>
        <taxon>Legionellaceae</taxon>
        <taxon>Legionella</taxon>
    </lineage>
</organism>
<protein>
    <submittedName>
        <fullName evidence="1">Pyridoxal phosphate-dependent enzyme, beta subunit</fullName>
    </submittedName>
</protein>
<gene>
    <name evidence="1" type="ORF">LFA_0771</name>
</gene>
<dbReference type="AlphaFoldDB" id="A0A098G408"/>
<dbReference type="HOGENOM" id="CLU_1494479_0_0_6"/>
<dbReference type="PANTHER" id="PTHR42690:SF1">
    <property type="entry name" value="THREONINE SYNTHASE-LIKE 2"/>
    <property type="match status" value="1"/>
</dbReference>
<proteinExistence type="predicted"/>
<evidence type="ECO:0000313" key="1">
    <source>
        <dbReference type="EMBL" id="CEG56220.1"/>
    </source>
</evidence>
<name>A0A098G408_9GAMM</name>
<dbReference type="Proteomes" id="UP000032430">
    <property type="component" value="Chromosome I"/>
</dbReference>
<evidence type="ECO:0000313" key="2">
    <source>
        <dbReference type="Proteomes" id="UP000032430"/>
    </source>
</evidence>
<sequence>MGSTPRIPIKFALLLSLKNSPILMGFPIREIVLATNANQVIPDFLHSGLYEPRPSISTLANAMDVGNPSNFERLQTLYPTFALFKSNVNAFSVSDEEIQNTIKAVYTQHQKIICPHTATGCFVRQKLSAEPWIIAATADPSKFNTVIEPLLDVTIPTPHQLQKLLAKPVHILEVEKVLKE</sequence>
<dbReference type="KEGG" id="lfa:LFA_0771"/>
<dbReference type="Gene3D" id="3.40.50.1100">
    <property type="match status" value="1"/>
</dbReference>
<accession>A0A098G408</accession>
<dbReference type="InterPro" id="IPR036052">
    <property type="entry name" value="TrpB-like_PALP_sf"/>
</dbReference>
<dbReference type="STRING" id="1212491.LFA_0771"/>
<dbReference type="SUPFAM" id="SSF53686">
    <property type="entry name" value="Tryptophan synthase beta subunit-like PLP-dependent enzymes"/>
    <property type="match status" value="1"/>
</dbReference>
<dbReference type="PANTHER" id="PTHR42690">
    <property type="entry name" value="THREONINE SYNTHASE FAMILY MEMBER"/>
    <property type="match status" value="1"/>
</dbReference>
<reference evidence="2" key="1">
    <citation type="submission" date="2014-09" db="EMBL/GenBank/DDBJ databases">
        <authorList>
            <person name="Gomez-Valero L."/>
        </authorList>
    </citation>
    <scope>NUCLEOTIDE SEQUENCE [LARGE SCALE GENOMIC DNA]</scope>
    <source>
        <strain evidence="2">ATCC700992</strain>
    </source>
</reference>
<dbReference type="EMBL" id="LN614827">
    <property type="protein sequence ID" value="CEG56220.1"/>
    <property type="molecule type" value="Genomic_DNA"/>
</dbReference>